<gene>
    <name evidence="1" type="ORF">VSP9026_00993</name>
</gene>
<evidence type="ECO:0000313" key="1">
    <source>
        <dbReference type="EMBL" id="SIO93334.1"/>
    </source>
</evidence>
<organism evidence="1 2">
    <name type="scientific">Vibrio spartinae</name>
    <dbReference type="NCBI Taxonomy" id="1918945"/>
    <lineage>
        <taxon>Bacteria</taxon>
        <taxon>Pseudomonadati</taxon>
        <taxon>Pseudomonadota</taxon>
        <taxon>Gammaproteobacteria</taxon>
        <taxon>Vibrionales</taxon>
        <taxon>Vibrionaceae</taxon>
        <taxon>Vibrio</taxon>
    </lineage>
</organism>
<dbReference type="OrthoDB" id="5896144at2"/>
<protein>
    <submittedName>
        <fullName evidence="1">Uncharacterized protein</fullName>
    </submittedName>
</protein>
<sequence>MPFSIETTIEQITAQFGQSPLKSTLENALKTSLNQKQGEFEALQAALQNGDLTQEEFQIEIEREKALLAAEMETLKIIAKAEIQKIVNQVFQAITSQLK</sequence>
<reference evidence="1 2" key="1">
    <citation type="submission" date="2016-12" db="EMBL/GenBank/DDBJ databases">
        <authorList>
            <person name="Song W.-J."/>
            <person name="Kurnit D.M."/>
        </authorList>
    </citation>
    <scope>NUCLEOTIDE SEQUENCE [LARGE SCALE GENOMIC DNA]</scope>
    <source>
        <strain evidence="1 2">CECT 9026</strain>
    </source>
</reference>
<evidence type="ECO:0000313" key="2">
    <source>
        <dbReference type="Proteomes" id="UP000184774"/>
    </source>
</evidence>
<dbReference type="RefSeq" id="WP_074371919.1">
    <property type="nucleotide sequence ID" value="NZ_AP024907.1"/>
</dbReference>
<dbReference type="AlphaFoldDB" id="A0A1N6M1L4"/>
<proteinExistence type="predicted"/>
<accession>A0A1N6M1L4</accession>
<dbReference type="EMBL" id="FSSB01000007">
    <property type="protein sequence ID" value="SIO93334.1"/>
    <property type="molecule type" value="Genomic_DNA"/>
</dbReference>
<name>A0A1N6M1L4_9VIBR</name>
<dbReference type="Proteomes" id="UP000184774">
    <property type="component" value="Unassembled WGS sequence"/>
</dbReference>